<dbReference type="RefSeq" id="WP_319981439.1">
    <property type="nucleotide sequence ID" value="NZ_JAXAVU010000017.1"/>
</dbReference>
<keyword evidence="9" id="KW-1185">Reference proteome</keyword>
<dbReference type="InterPro" id="IPR002891">
    <property type="entry name" value="APS"/>
</dbReference>
<dbReference type="InterPro" id="IPR027417">
    <property type="entry name" value="P-loop_NTPase"/>
</dbReference>
<dbReference type="NCBIfam" id="TIGR00455">
    <property type="entry name" value="apsK"/>
    <property type="match status" value="1"/>
</dbReference>
<dbReference type="SUPFAM" id="SSF52540">
    <property type="entry name" value="P-loop containing nucleoside triphosphate hydrolases"/>
    <property type="match status" value="1"/>
</dbReference>
<dbReference type="Gene3D" id="3.40.50.300">
    <property type="entry name" value="P-loop containing nucleotide triphosphate hydrolases"/>
    <property type="match status" value="1"/>
</dbReference>
<comment type="pathway">
    <text evidence="6">Sulfur metabolism; hydrogen sulfide biosynthesis; sulfite from sulfate: step 2/3.</text>
</comment>
<dbReference type="Pfam" id="PF01583">
    <property type="entry name" value="APS_kinase"/>
    <property type="match status" value="1"/>
</dbReference>
<evidence type="ECO:0000313" key="9">
    <source>
        <dbReference type="Proteomes" id="UP001285352"/>
    </source>
</evidence>
<evidence type="ECO:0000256" key="5">
    <source>
        <dbReference type="ARBA" id="ARBA00022840"/>
    </source>
</evidence>
<evidence type="ECO:0000259" key="7">
    <source>
        <dbReference type="Pfam" id="PF01583"/>
    </source>
</evidence>
<keyword evidence="5 6" id="KW-0067">ATP-binding</keyword>
<evidence type="ECO:0000256" key="3">
    <source>
        <dbReference type="ARBA" id="ARBA00022679"/>
    </source>
</evidence>
<dbReference type="PANTHER" id="PTHR42700:SF1">
    <property type="entry name" value="SULFATE ADENYLYLTRANSFERASE"/>
    <property type="match status" value="1"/>
</dbReference>
<reference evidence="8 9" key="2">
    <citation type="submission" date="2023-11" db="EMBL/GenBank/DDBJ databases">
        <authorList>
            <person name="Lara A.C."/>
            <person name="Chronakova A."/>
        </authorList>
    </citation>
    <scope>NUCLEOTIDE SEQUENCE [LARGE SCALE GENOMIC DNA]</scope>
    <source>
        <strain evidence="8 9">BCCO 10_0061</strain>
    </source>
</reference>
<comment type="catalytic activity">
    <reaction evidence="1 6">
        <text>adenosine 5'-phosphosulfate + ATP = 3'-phosphoadenylyl sulfate + ADP + H(+)</text>
        <dbReference type="Rhea" id="RHEA:24152"/>
        <dbReference type="ChEBI" id="CHEBI:15378"/>
        <dbReference type="ChEBI" id="CHEBI:30616"/>
        <dbReference type="ChEBI" id="CHEBI:58243"/>
        <dbReference type="ChEBI" id="CHEBI:58339"/>
        <dbReference type="ChEBI" id="CHEBI:456216"/>
        <dbReference type="EC" id="2.7.1.25"/>
    </reaction>
</comment>
<evidence type="ECO:0000256" key="4">
    <source>
        <dbReference type="ARBA" id="ARBA00022741"/>
    </source>
</evidence>
<dbReference type="EC" id="2.7.1.25" evidence="2 6"/>
<accession>A0ABU4VBS4</accession>
<evidence type="ECO:0000256" key="2">
    <source>
        <dbReference type="ARBA" id="ARBA00012121"/>
    </source>
</evidence>
<sequence>MSTRPQKEDFVTTTLWLTGLPSSGKSTLGRELVERLRPGRRVQHLDGDVVRRDFFPELGFSKEDRTENILRIGRLAAMLAAQDVLAVVSVIAPFREVRDQVRAEHEEAGLTFVEVYVDAPVEICAERDVKGLYAKAERGQVQAMTGVSDVYEAPASPEVLVDTATLSVEQGAEMIERALVRCESERREQDIREVVLR</sequence>
<dbReference type="CDD" id="cd02027">
    <property type="entry name" value="APSK"/>
    <property type="match status" value="1"/>
</dbReference>
<dbReference type="InterPro" id="IPR059117">
    <property type="entry name" value="APS_kinase_dom"/>
</dbReference>
<keyword evidence="3 6" id="KW-0808">Transferase</keyword>
<comment type="function">
    <text evidence="6">Catalyzes the synthesis of activated sulfate.</text>
</comment>
<dbReference type="Proteomes" id="UP001285352">
    <property type="component" value="Unassembled WGS sequence"/>
</dbReference>
<name>A0ABU4VBS4_9PSEU</name>
<keyword evidence="4 6" id="KW-0547">Nucleotide-binding</keyword>
<keyword evidence="6 8" id="KW-0418">Kinase</keyword>
<dbReference type="InterPro" id="IPR050512">
    <property type="entry name" value="Sulf_AdTrans/APS_kinase"/>
</dbReference>
<feature type="domain" description="APS kinase" evidence="7">
    <location>
        <begin position="13"/>
        <end position="162"/>
    </location>
</feature>
<comment type="caution">
    <text evidence="8">The sequence shown here is derived from an EMBL/GenBank/DDBJ whole genome shotgun (WGS) entry which is preliminary data.</text>
</comment>
<dbReference type="EMBL" id="JAXAVU010000017">
    <property type="protein sequence ID" value="MDX8149256.1"/>
    <property type="molecule type" value="Genomic_DNA"/>
</dbReference>
<organism evidence="8 9">
    <name type="scientific">Lentzea sokolovensis</name>
    <dbReference type="NCBI Taxonomy" id="3095429"/>
    <lineage>
        <taxon>Bacteria</taxon>
        <taxon>Bacillati</taxon>
        <taxon>Actinomycetota</taxon>
        <taxon>Actinomycetes</taxon>
        <taxon>Pseudonocardiales</taxon>
        <taxon>Pseudonocardiaceae</taxon>
        <taxon>Lentzea</taxon>
    </lineage>
</organism>
<gene>
    <name evidence="8" type="primary">cysC</name>
    <name evidence="8" type="ORF">SK854_44535</name>
</gene>
<evidence type="ECO:0000313" key="8">
    <source>
        <dbReference type="EMBL" id="MDX8149256.1"/>
    </source>
</evidence>
<proteinExistence type="inferred from homology"/>
<dbReference type="PANTHER" id="PTHR42700">
    <property type="entry name" value="SULFATE ADENYLYLTRANSFERASE"/>
    <property type="match status" value="1"/>
</dbReference>
<evidence type="ECO:0000256" key="1">
    <source>
        <dbReference type="ARBA" id="ARBA00001823"/>
    </source>
</evidence>
<dbReference type="GO" id="GO:0004020">
    <property type="term" value="F:adenylylsulfate kinase activity"/>
    <property type="evidence" value="ECO:0007669"/>
    <property type="project" value="UniProtKB-EC"/>
</dbReference>
<comment type="similarity">
    <text evidence="6">Belongs to the APS kinase family.</text>
</comment>
<protein>
    <recommendedName>
        <fullName evidence="2 6">Adenylyl-sulfate kinase</fullName>
        <ecNumber evidence="2 6">2.7.1.25</ecNumber>
    </recommendedName>
</protein>
<reference evidence="8 9" key="1">
    <citation type="submission" date="2023-11" db="EMBL/GenBank/DDBJ databases">
        <title>Lentzea sokolovensis, sp. nov., Lentzea kristufkii, sp. nov., and Lentzea miocenensis, sp. nov., rare actinobacteria from Sokolov Coal Basin, Miocene lacustrine sediment, Czech Republic.</title>
        <authorList>
            <person name="Lara A."/>
            <person name="Kotroba L."/>
            <person name="Nouioui I."/>
            <person name="Neumann-Schaal M."/>
            <person name="Mast Y."/>
            <person name="Chronakova A."/>
        </authorList>
    </citation>
    <scope>NUCLEOTIDE SEQUENCE [LARGE SCALE GENOMIC DNA]</scope>
    <source>
        <strain evidence="8 9">BCCO 10_0061</strain>
    </source>
</reference>
<evidence type="ECO:0000256" key="6">
    <source>
        <dbReference type="RuleBase" id="RU004347"/>
    </source>
</evidence>